<evidence type="ECO:0000256" key="1">
    <source>
        <dbReference type="HAMAP-Rule" id="MF_00095"/>
    </source>
</evidence>
<dbReference type="Gene3D" id="3.40.1350.60">
    <property type="match status" value="1"/>
</dbReference>
<dbReference type="HAMAP" id="MF_00095">
    <property type="entry name" value="SfsA"/>
    <property type="match status" value="1"/>
</dbReference>
<dbReference type="NCBIfam" id="TIGR00230">
    <property type="entry name" value="sfsA"/>
    <property type="match status" value="1"/>
</dbReference>
<dbReference type="Pfam" id="PF17746">
    <property type="entry name" value="SfsA_N"/>
    <property type="match status" value="1"/>
</dbReference>
<comment type="caution">
    <text evidence="4">The sequence shown here is derived from an EMBL/GenBank/DDBJ whole genome shotgun (WGS) entry which is preliminary data.</text>
</comment>
<evidence type="ECO:0000313" key="5">
    <source>
        <dbReference type="Proteomes" id="UP000050865"/>
    </source>
</evidence>
<sequence>MVKYSNVVIGRVVKRVSRFTVTVDLKGEHVAAHLSNTGRNKELLLPGAPISVRKADNPARKTPYDILAVQRAQRWINIDSLAPNRVVNAALNDGSLVLPACVEPYQVRPETTYLDSRLDFAGQDAGGQDWFVEVKGVTLANGPRAAFPDAPTVRGLKHVHTLTHAAQSGYRAFLVFVVQLPGITSMTIFKARFPELAPAITAAKAAGVQFIAMTCHTGPAEITLDQPILFDENLPFEEIKLD</sequence>
<dbReference type="InterPro" id="IPR005224">
    <property type="entry name" value="SfsA"/>
</dbReference>
<accession>A0A0R2F4Z4</accession>
<dbReference type="PATRIC" id="fig|1423730.4.peg.1606"/>
<dbReference type="InterPro" id="IPR041465">
    <property type="entry name" value="SfsA_N"/>
</dbReference>
<dbReference type="Proteomes" id="UP000050865">
    <property type="component" value="Unassembled WGS sequence"/>
</dbReference>
<evidence type="ECO:0000313" key="4">
    <source>
        <dbReference type="EMBL" id="KRN23331.1"/>
    </source>
</evidence>
<dbReference type="STRING" id="1423730.FC75_GL001531"/>
<dbReference type="AlphaFoldDB" id="A0A0R2F4Z4"/>
<dbReference type="EMBL" id="AYZJ01000028">
    <property type="protein sequence ID" value="KRN23331.1"/>
    <property type="molecule type" value="Genomic_DNA"/>
</dbReference>
<dbReference type="Pfam" id="PF03749">
    <property type="entry name" value="SfsA"/>
    <property type="match status" value="1"/>
</dbReference>
<proteinExistence type="inferred from homology"/>
<dbReference type="Gene3D" id="2.40.50.580">
    <property type="match status" value="1"/>
</dbReference>
<dbReference type="CDD" id="cd22359">
    <property type="entry name" value="SfsA-like_bacterial"/>
    <property type="match status" value="1"/>
</dbReference>
<dbReference type="GO" id="GO:0003677">
    <property type="term" value="F:DNA binding"/>
    <property type="evidence" value="ECO:0007669"/>
    <property type="project" value="UniProtKB-KW"/>
</dbReference>
<name>A0A0R2F4Z4_9LACO</name>
<dbReference type="InterPro" id="IPR040452">
    <property type="entry name" value="SfsA_C"/>
</dbReference>
<keyword evidence="5" id="KW-1185">Reference proteome</keyword>
<keyword evidence="4" id="KW-0238">DNA-binding</keyword>
<gene>
    <name evidence="1" type="primary">sfsA</name>
    <name evidence="4" type="ORF">FC75_GL001531</name>
</gene>
<dbReference type="PANTHER" id="PTHR30545:SF2">
    <property type="entry name" value="SUGAR FERMENTATION STIMULATION PROTEIN A"/>
    <property type="match status" value="1"/>
</dbReference>
<dbReference type="PANTHER" id="PTHR30545">
    <property type="entry name" value="SUGAR FERMENTATION STIMULATION PROTEIN A"/>
    <property type="match status" value="1"/>
</dbReference>
<feature type="domain" description="SfsA N-terminal OB" evidence="3">
    <location>
        <begin position="13"/>
        <end position="78"/>
    </location>
</feature>
<feature type="domain" description="Sugar fermentation stimulation protein C-terminal" evidence="2">
    <location>
        <begin position="82"/>
        <end position="219"/>
    </location>
</feature>
<evidence type="ECO:0000259" key="3">
    <source>
        <dbReference type="Pfam" id="PF17746"/>
    </source>
</evidence>
<protein>
    <recommendedName>
        <fullName evidence="1">Sugar fermentation stimulation protein homolog</fullName>
    </recommendedName>
</protein>
<evidence type="ECO:0000259" key="2">
    <source>
        <dbReference type="Pfam" id="PF03749"/>
    </source>
</evidence>
<comment type="similarity">
    <text evidence="1">Belongs to the SfsA family.</text>
</comment>
<reference evidence="4 5" key="1">
    <citation type="journal article" date="2015" name="Genome Announc.">
        <title>Expanding the biotechnology potential of lactobacilli through comparative genomics of 213 strains and associated genera.</title>
        <authorList>
            <person name="Sun Z."/>
            <person name="Harris H.M."/>
            <person name="McCann A."/>
            <person name="Guo C."/>
            <person name="Argimon S."/>
            <person name="Zhang W."/>
            <person name="Yang X."/>
            <person name="Jeffery I.B."/>
            <person name="Cooney J.C."/>
            <person name="Kagawa T.F."/>
            <person name="Liu W."/>
            <person name="Song Y."/>
            <person name="Salvetti E."/>
            <person name="Wrobel A."/>
            <person name="Rasinkangas P."/>
            <person name="Parkhill J."/>
            <person name="Rea M.C."/>
            <person name="O'Sullivan O."/>
            <person name="Ritari J."/>
            <person name="Douillard F.P."/>
            <person name="Paul Ross R."/>
            <person name="Yang R."/>
            <person name="Briner A.E."/>
            <person name="Felis G.E."/>
            <person name="de Vos W.M."/>
            <person name="Barrangou R."/>
            <person name="Klaenhammer T.R."/>
            <person name="Caufield P.W."/>
            <person name="Cui Y."/>
            <person name="Zhang H."/>
            <person name="O'Toole P.W."/>
        </authorList>
    </citation>
    <scope>NUCLEOTIDE SEQUENCE [LARGE SCALE GENOMIC DNA]</scope>
    <source>
        <strain evidence="4 5">DSM 22697</strain>
    </source>
</reference>
<organism evidence="4 5">
    <name type="scientific">Lacticaseibacillus camelliae DSM 22697 = JCM 13995</name>
    <dbReference type="NCBI Taxonomy" id="1423730"/>
    <lineage>
        <taxon>Bacteria</taxon>
        <taxon>Bacillati</taxon>
        <taxon>Bacillota</taxon>
        <taxon>Bacilli</taxon>
        <taxon>Lactobacillales</taxon>
        <taxon>Lactobacillaceae</taxon>
        <taxon>Lacticaseibacillus</taxon>
    </lineage>
</organism>